<evidence type="ECO:0000313" key="3">
    <source>
        <dbReference type="Proteomes" id="UP000294887"/>
    </source>
</evidence>
<sequence length="121" mass="13589">MKLLPTTQVMRLSLLAFVATLFLALFSMGFLGLLLYYMVSPVLNLSFPDIDSLHGDWIWPAIIVAGMVWAFGFLIAGKLYLFIKARFKLTGSKSLLITTYTIVLVIWALVIWTAIFIGRPT</sequence>
<proteinExistence type="predicted"/>
<keyword evidence="3" id="KW-1185">Reference proteome</keyword>
<dbReference type="Proteomes" id="UP000294887">
    <property type="component" value="Unassembled WGS sequence"/>
</dbReference>
<organism evidence="2 3">
    <name type="scientific">Cocleimonas flava</name>
    <dbReference type="NCBI Taxonomy" id="634765"/>
    <lineage>
        <taxon>Bacteria</taxon>
        <taxon>Pseudomonadati</taxon>
        <taxon>Pseudomonadota</taxon>
        <taxon>Gammaproteobacteria</taxon>
        <taxon>Thiotrichales</taxon>
        <taxon>Thiotrichaceae</taxon>
        <taxon>Cocleimonas</taxon>
    </lineage>
</organism>
<accession>A0A4R1ET78</accession>
<feature type="transmembrane region" description="Helical" evidence="1">
    <location>
        <begin position="57"/>
        <end position="83"/>
    </location>
</feature>
<comment type="caution">
    <text evidence="2">The sequence shown here is derived from an EMBL/GenBank/DDBJ whole genome shotgun (WGS) entry which is preliminary data.</text>
</comment>
<keyword evidence="1" id="KW-1133">Transmembrane helix</keyword>
<protein>
    <submittedName>
        <fullName evidence="2">Uncharacterized protein</fullName>
    </submittedName>
</protein>
<name>A0A4R1ET78_9GAMM</name>
<feature type="transmembrane region" description="Helical" evidence="1">
    <location>
        <begin position="95"/>
        <end position="117"/>
    </location>
</feature>
<reference evidence="2 3" key="1">
    <citation type="submission" date="2019-03" db="EMBL/GenBank/DDBJ databases">
        <title>Genomic Encyclopedia of Type Strains, Phase IV (KMG-IV): sequencing the most valuable type-strain genomes for metagenomic binning, comparative biology and taxonomic classification.</title>
        <authorList>
            <person name="Goeker M."/>
        </authorList>
    </citation>
    <scope>NUCLEOTIDE SEQUENCE [LARGE SCALE GENOMIC DNA]</scope>
    <source>
        <strain evidence="2 3">DSM 24830</strain>
    </source>
</reference>
<keyword evidence="1" id="KW-0812">Transmembrane</keyword>
<dbReference type="AlphaFoldDB" id="A0A4R1ET78"/>
<evidence type="ECO:0000313" key="2">
    <source>
        <dbReference type="EMBL" id="TCJ84827.1"/>
    </source>
</evidence>
<feature type="transmembrane region" description="Helical" evidence="1">
    <location>
        <begin position="12"/>
        <end position="37"/>
    </location>
</feature>
<gene>
    <name evidence="2" type="ORF">EV695_2789</name>
</gene>
<dbReference type="OrthoDB" id="8690194at2"/>
<dbReference type="RefSeq" id="WP_131906560.1">
    <property type="nucleotide sequence ID" value="NZ_BAAAFU010000006.1"/>
</dbReference>
<dbReference type="EMBL" id="SMFQ01000004">
    <property type="protein sequence ID" value="TCJ84827.1"/>
    <property type="molecule type" value="Genomic_DNA"/>
</dbReference>
<keyword evidence="1" id="KW-0472">Membrane</keyword>
<evidence type="ECO:0000256" key="1">
    <source>
        <dbReference type="SAM" id="Phobius"/>
    </source>
</evidence>